<proteinExistence type="inferred from homology"/>
<keyword evidence="4" id="KW-1185">Reference proteome</keyword>
<comment type="similarity">
    <text evidence="1">Belongs to the short-chain dehydrogenases/reductases (SDR) family.</text>
</comment>
<dbReference type="SUPFAM" id="SSF51735">
    <property type="entry name" value="NAD(P)-binding Rossmann-fold domains"/>
    <property type="match status" value="1"/>
</dbReference>
<reference evidence="3 4" key="1">
    <citation type="submission" date="2024-02" db="EMBL/GenBank/DDBJ databases">
        <title>De novo assembly and annotation of 12 fungi associated with fruit tree decline syndrome in Ontario, Canada.</title>
        <authorList>
            <person name="Sulman M."/>
            <person name="Ellouze W."/>
            <person name="Ilyukhin E."/>
        </authorList>
    </citation>
    <scope>NUCLEOTIDE SEQUENCE [LARGE SCALE GENOMIC DNA]</scope>
    <source>
        <strain evidence="3 4">M97-236</strain>
    </source>
</reference>
<comment type="caution">
    <text evidence="3">The sequence shown here is derived from an EMBL/GenBank/DDBJ whole genome shotgun (WGS) entry which is preliminary data.</text>
</comment>
<dbReference type="InterPro" id="IPR036291">
    <property type="entry name" value="NAD(P)-bd_dom_sf"/>
</dbReference>
<dbReference type="PANTHER" id="PTHR24320">
    <property type="entry name" value="RETINOL DEHYDROGENASE"/>
    <property type="match status" value="1"/>
</dbReference>
<dbReference type="PRINTS" id="PR00081">
    <property type="entry name" value="GDHRDH"/>
</dbReference>
<dbReference type="Gene3D" id="3.40.50.720">
    <property type="entry name" value="NAD(P)-binding Rossmann-like Domain"/>
    <property type="match status" value="1"/>
</dbReference>
<evidence type="ECO:0000256" key="1">
    <source>
        <dbReference type="ARBA" id="ARBA00006484"/>
    </source>
</evidence>
<sequence length="333" mass="36399">MTDKYAAVHKQPLGPGDQRPTALQVIKDEGLEGKLAAKVVLITGCSAGLGVETARAMLETGATLYLTARSISRAREALGEIAKSPRVHLLEMDQTSLKSVRACAANFLDQTKVLNILINNAGIMATPEVTTEDGFESQFQTNHLSHFLLFYLLKPTLLASATPNFGSRVINLSSLGHRRGEPDLENINLTGCYDKWRAYGSSKTCNIWMANEIERRYGPKNLHAFSLHPGGVITPLWNTMNPDDITHLRNQTGFDESLKSPEQGAATTVWGAVAKCLEGNGGIYLDDVQIAGLWTPNQPFALPGWAPHAHDEVREGKLWALSVRWAGLKDNDT</sequence>
<dbReference type="PANTHER" id="PTHR24320:SF272">
    <property type="entry name" value="NAD(P)-BINDING ROSSMANN-FOLD SUPERFAMILY PROTEIN"/>
    <property type="match status" value="1"/>
</dbReference>
<dbReference type="EMBL" id="JAKIXB020000020">
    <property type="protein sequence ID" value="KAL1599451.1"/>
    <property type="molecule type" value="Genomic_DNA"/>
</dbReference>
<accession>A0ABR3R4U2</accession>
<evidence type="ECO:0008006" key="5">
    <source>
        <dbReference type="Google" id="ProtNLM"/>
    </source>
</evidence>
<gene>
    <name evidence="3" type="ORF">SLS59_006469</name>
</gene>
<evidence type="ECO:0000313" key="3">
    <source>
        <dbReference type="EMBL" id="KAL1599451.1"/>
    </source>
</evidence>
<dbReference type="InterPro" id="IPR002347">
    <property type="entry name" value="SDR_fam"/>
</dbReference>
<dbReference type="Pfam" id="PF00106">
    <property type="entry name" value="adh_short"/>
    <property type="match status" value="1"/>
</dbReference>
<keyword evidence="2" id="KW-0560">Oxidoreductase</keyword>
<protein>
    <recommendedName>
        <fullName evidence="5">Short-chain dehydrogenase</fullName>
    </recommendedName>
</protein>
<evidence type="ECO:0000256" key="2">
    <source>
        <dbReference type="ARBA" id="ARBA00023002"/>
    </source>
</evidence>
<evidence type="ECO:0000313" key="4">
    <source>
        <dbReference type="Proteomes" id="UP001521222"/>
    </source>
</evidence>
<dbReference type="Proteomes" id="UP001521222">
    <property type="component" value="Unassembled WGS sequence"/>
</dbReference>
<organism evidence="3 4">
    <name type="scientific">Nothophoma quercina</name>
    <dbReference type="NCBI Taxonomy" id="749835"/>
    <lineage>
        <taxon>Eukaryota</taxon>
        <taxon>Fungi</taxon>
        <taxon>Dikarya</taxon>
        <taxon>Ascomycota</taxon>
        <taxon>Pezizomycotina</taxon>
        <taxon>Dothideomycetes</taxon>
        <taxon>Pleosporomycetidae</taxon>
        <taxon>Pleosporales</taxon>
        <taxon>Pleosporineae</taxon>
        <taxon>Didymellaceae</taxon>
        <taxon>Nothophoma</taxon>
    </lineage>
</organism>
<name>A0ABR3R4U2_9PLEO</name>